<proteinExistence type="predicted"/>
<organism evidence="1">
    <name type="scientific">Sesamum angustifolium</name>
    <dbReference type="NCBI Taxonomy" id="2727405"/>
    <lineage>
        <taxon>Eukaryota</taxon>
        <taxon>Viridiplantae</taxon>
        <taxon>Streptophyta</taxon>
        <taxon>Embryophyta</taxon>
        <taxon>Tracheophyta</taxon>
        <taxon>Spermatophyta</taxon>
        <taxon>Magnoliopsida</taxon>
        <taxon>eudicotyledons</taxon>
        <taxon>Gunneridae</taxon>
        <taxon>Pentapetalae</taxon>
        <taxon>asterids</taxon>
        <taxon>lamiids</taxon>
        <taxon>Lamiales</taxon>
        <taxon>Pedaliaceae</taxon>
        <taxon>Sesamum</taxon>
    </lineage>
</organism>
<reference evidence="1" key="2">
    <citation type="journal article" date="2024" name="Plant">
        <title>Genomic evolution and insights into agronomic trait innovations of Sesamum species.</title>
        <authorList>
            <person name="Miao H."/>
            <person name="Wang L."/>
            <person name="Qu L."/>
            <person name="Liu H."/>
            <person name="Sun Y."/>
            <person name="Le M."/>
            <person name="Wang Q."/>
            <person name="Wei S."/>
            <person name="Zheng Y."/>
            <person name="Lin W."/>
            <person name="Duan Y."/>
            <person name="Cao H."/>
            <person name="Xiong S."/>
            <person name="Wang X."/>
            <person name="Wei L."/>
            <person name="Li C."/>
            <person name="Ma Q."/>
            <person name="Ju M."/>
            <person name="Zhao R."/>
            <person name="Li G."/>
            <person name="Mu C."/>
            <person name="Tian Q."/>
            <person name="Mei H."/>
            <person name="Zhang T."/>
            <person name="Gao T."/>
            <person name="Zhang H."/>
        </authorList>
    </citation>
    <scope>NUCLEOTIDE SEQUENCE</scope>
    <source>
        <strain evidence="1">G01</strain>
    </source>
</reference>
<dbReference type="Pfam" id="PF02992">
    <property type="entry name" value="Transposase_21"/>
    <property type="match status" value="1"/>
</dbReference>
<accession>A0AAW2JBG5</accession>
<sequence>MRLYASNTTTKHLCWHATHETGSGVICHPSDVEAWKHFNETHPDFDLEPRNVRLGLCVDGLAPHGQYGKSYSCWPVIITPYNLPLRMCMKSEYMSWPPSGDVYEIWVYS</sequence>
<dbReference type="AlphaFoldDB" id="A0AAW2JBG5"/>
<reference evidence="1" key="1">
    <citation type="submission" date="2020-06" db="EMBL/GenBank/DDBJ databases">
        <authorList>
            <person name="Li T."/>
            <person name="Hu X."/>
            <person name="Zhang T."/>
            <person name="Song X."/>
            <person name="Zhang H."/>
            <person name="Dai N."/>
            <person name="Sheng W."/>
            <person name="Hou X."/>
            <person name="Wei L."/>
        </authorList>
    </citation>
    <scope>NUCLEOTIDE SEQUENCE</scope>
    <source>
        <strain evidence="1">G01</strain>
        <tissue evidence="1">Leaf</tissue>
    </source>
</reference>
<name>A0AAW2JBG5_9LAMI</name>
<evidence type="ECO:0000313" key="1">
    <source>
        <dbReference type="EMBL" id="KAL0291523.1"/>
    </source>
</evidence>
<dbReference type="EMBL" id="JACGWK010001293">
    <property type="protein sequence ID" value="KAL0291523.1"/>
    <property type="molecule type" value="Genomic_DNA"/>
</dbReference>
<comment type="caution">
    <text evidence="1">The sequence shown here is derived from an EMBL/GenBank/DDBJ whole genome shotgun (WGS) entry which is preliminary data.</text>
</comment>
<gene>
    <name evidence="1" type="ORF">Sangu_2533100</name>
</gene>
<dbReference type="InterPro" id="IPR004242">
    <property type="entry name" value="Transposase_21"/>
</dbReference>
<protein>
    <submittedName>
        <fullName evidence="1">Uncharacterized protein</fullName>
    </submittedName>
</protein>